<evidence type="ECO:0000256" key="3">
    <source>
        <dbReference type="ARBA" id="ARBA00008737"/>
    </source>
</evidence>
<reference evidence="11" key="1">
    <citation type="submission" date="2021-05" db="EMBL/GenBank/DDBJ databases">
        <title>Novel Bacillus species.</title>
        <authorList>
            <person name="Liu G."/>
        </authorList>
    </citation>
    <scope>NUCLEOTIDE SEQUENCE</scope>
    <source>
        <strain evidence="11 13">FJAT-50051</strain>
    </source>
</reference>
<dbReference type="Pfam" id="PF00218">
    <property type="entry name" value="IGPS"/>
    <property type="match status" value="1"/>
</dbReference>
<evidence type="ECO:0000313" key="11">
    <source>
        <dbReference type="EMBL" id="MBS4185357.1"/>
    </source>
</evidence>
<evidence type="ECO:0000256" key="7">
    <source>
        <dbReference type="ARBA" id="ARBA00023141"/>
    </source>
</evidence>
<dbReference type="PANTHER" id="PTHR22854:SF2">
    <property type="entry name" value="INDOLE-3-GLYCEROL-PHOSPHATE SYNTHASE"/>
    <property type="match status" value="1"/>
</dbReference>
<evidence type="ECO:0000256" key="4">
    <source>
        <dbReference type="ARBA" id="ARBA00022605"/>
    </source>
</evidence>
<evidence type="ECO:0000256" key="6">
    <source>
        <dbReference type="ARBA" id="ARBA00022822"/>
    </source>
</evidence>
<accession>A0A942T4Y9</accession>
<dbReference type="GO" id="GO:0004640">
    <property type="term" value="F:phosphoribosylanthranilate isomerase activity"/>
    <property type="evidence" value="ECO:0007669"/>
    <property type="project" value="TreeGrafter"/>
</dbReference>
<dbReference type="InterPro" id="IPR001468">
    <property type="entry name" value="Indole-3-GlycerolPSynthase_CS"/>
</dbReference>
<keyword evidence="8 9" id="KW-0456">Lyase</keyword>
<dbReference type="PANTHER" id="PTHR22854">
    <property type="entry name" value="TRYPTOPHAN BIOSYNTHESIS PROTEIN"/>
    <property type="match status" value="1"/>
</dbReference>
<feature type="domain" description="Indole-3-glycerol phosphate synthase" evidence="10">
    <location>
        <begin position="5"/>
        <end position="249"/>
    </location>
</feature>
<dbReference type="PROSITE" id="PS00614">
    <property type="entry name" value="IGPS"/>
    <property type="match status" value="1"/>
</dbReference>
<dbReference type="AlphaFoldDB" id="A0A942T4Y9"/>
<name>A0A942T4Y9_9BACI</name>
<dbReference type="GO" id="GO:0000162">
    <property type="term" value="P:L-tryptophan biosynthetic process"/>
    <property type="evidence" value="ECO:0007669"/>
    <property type="project" value="UniProtKB-UniRule"/>
</dbReference>
<keyword evidence="7 9" id="KW-0057">Aromatic amino acid biosynthesis</keyword>
<keyword evidence="5 9" id="KW-0210">Decarboxylase</keyword>
<proteinExistence type="inferred from homology"/>
<dbReference type="EMBL" id="JAGYPE010000005">
    <property type="protein sequence ID" value="MBS4185357.1"/>
    <property type="molecule type" value="Genomic_DNA"/>
</dbReference>
<dbReference type="HAMAP" id="MF_00134_B">
    <property type="entry name" value="IGPS_B"/>
    <property type="match status" value="1"/>
</dbReference>
<keyword evidence="4 9" id="KW-0028">Amino-acid biosynthesis</keyword>
<evidence type="ECO:0000256" key="9">
    <source>
        <dbReference type="HAMAP-Rule" id="MF_00134"/>
    </source>
</evidence>
<dbReference type="RefSeq" id="WP_213145161.1">
    <property type="nucleotide sequence ID" value="NZ_JAGYPE020000037.1"/>
</dbReference>
<comment type="similarity">
    <text evidence="3 9">Belongs to the TrpC family.</text>
</comment>
<keyword evidence="13" id="KW-1185">Reference proteome</keyword>
<dbReference type="CDD" id="cd00331">
    <property type="entry name" value="IGPS"/>
    <property type="match status" value="1"/>
</dbReference>
<dbReference type="Proteomes" id="UP000677265">
    <property type="component" value="Unassembled WGS sequence"/>
</dbReference>
<dbReference type="EMBL" id="JAGYPE020000037">
    <property type="protein sequence ID" value="MCH6267480.1"/>
    <property type="molecule type" value="Genomic_DNA"/>
</dbReference>
<comment type="catalytic activity">
    <reaction evidence="1 9">
        <text>1-(2-carboxyphenylamino)-1-deoxy-D-ribulose 5-phosphate + H(+) = (1S,2R)-1-C-(indol-3-yl)glycerol 3-phosphate + CO2 + H2O</text>
        <dbReference type="Rhea" id="RHEA:23476"/>
        <dbReference type="ChEBI" id="CHEBI:15377"/>
        <dbReference type="ChEBI" id="CHEBI:15378"/>
        <dbReference type="ChEBI" id="CHEBI:16526"/>
        <dbReference type="ChEBI" id="CHEBI:58613"/>
        <dbReference type="ChEBI" id="CHEBI:58866"/>
        <dbReference type="EC" id="4.1.1.48"/>
    </reaction>
</comment>
<dbReference type="InterPro" id="IPR045186">
    <property type="entry name" value="Indole-3-glycerol_P_synth"/>
</dbReference>
<organism evidence="11">
    <name type="scientific">Neobacillus citreus</name>
    <dbReference type="NCBI Taxonomy" id="2833578"/>
    <lineage>
        <taxon>Bacteria</taxon>
        <taxon>Bacillati</taxon>
        <taxon>Bacillota</taxon>
        <taxon>Bacilli</taxon>
        <taxon>Bacillales</taxon>
        <taxon>Bacillaceae</taxon>
        <taxon>Neobacillus</taxon>
    </lineage>
</organism>
<dbReference type="HAMAP" id="MF_00134_A">
    <property type="entry name" value="IGPS_A"/>
    <property type="match status" value="1"/>
</dbReference>
<protein>
    <recommendedName>
        <fullName evidence="9">Indole-3-glycerol phosphate synthase</fullName>
        <shortName evidence="9">IGPS</shortName>
        <ecNumber evidence="9">4.1.1.48</ecNumber>
    </recommendedName>
</protein>
<evidence type="ECO:0000256" key="5">
    <source>
        <dbReference type="ARBA" id="ARBA00022793"/>
    </source>
</evidence>
<dbReference type="GO" id="GO:0004425">
    <property type="term" value="F:indole-3-glycerol-phosphate synthase activity"/>
    <property type="evidence" value="ECO:0007669"/>
    <property type="project" value="UniProtKB-UniRule"/>
</dbReference>
<evidence type="ECO:0000256" key="8">
    <source>
        <dbReference type="ARBA" id="ARBA00023239"/>
    </source>
</evidence>
<dbReference type="Gene3D" id="3.20.20.70">
    <property type="entry name" value="Aldolase class I"/>
    <property type="match status" value="1"/>
</dbReference>
<evidence type="ECO:0000313" key="13">
    <source>
        <dbReference type="Proteomes" id="UP000677265"/>
    </source>
</evidence>
<evidence type="ECO:0000259" key="10">
    <source>
        <dbReference type="Pfam" id="PF00218"/>
    </source>
</evidence>
<evidence type="ECO:0000256" key="1">
    <source>
        <dbReference type="ARBA" id="ARBA00001633"/>
    </source>
</evidence>
<evidence type="ECO:0000313" key="12">
    <source>
        <dbReference type="EMBL" id="MCH6267480.1"/>
    </source>
</evidence>
<evidence type="ECO:0000256" key="2">
    <source>
        <dbReference type="ARBA" id="ARBA00004696"/>
    </source>
</evidence>
<dbReference type="SUPFAM" id="SSF51366">
    <property type="entry name" value="Ribulose-phoshate binding barrel"/>
    <property type="match status" value="1"/>
</dbReference>
<dbReference type="InterPro" id="IPR011060">
    <property type="entry name" value="RibuloseP-bd_barrel"/>
</dbReference>
<dbReference type="NCBIfam" id="NF001377">
    <property type="entry name" value="PRK00278.2-4"/>
    <property type="match status" value="1"/>
</dbReference>
<dbReference type="FunFam" id="3.20.20.70:FF:000024">
    <property type="entry name" value="Indole-3-glycerol phosphate synthase"/>
    <property type="match status" value="1"/>
</dbReference>
<comment type="caution">
    <text evidence="11">The sequence shown here is derived from an EMBL/GenBank/DDBJ whole genome shotgun (WGS) entry which is preliminary data.</text>
</comment>
<sequence>MTTILDRIIEQKKQELALLQNQSDFYPAIGREKRSLLDKLQKSQQISIIAEFKRASPSKGMINNGVEPAVQASIYEQSGASAISVLTDQTFFKGSFEDLIAVRETVQLPILCKDFIIDPLQINNACAHGADIILLIVAALDEKKLTELYQYATNLGLEVLVEVHNQDELETALKTGAKLIGVNNRDLKTFQVSLEVTEKLAAAVKQSGAFLISESGLHSQEDVNRVRNAGANGILVGEAFMKSANLKRTFSDFQLPLIEGARP</sequence>
<gene>
    <name evidence="9 11" type="primary">trpC</name>
    <name evidence="12" type="ORF">KHB02_018325</name>
    <name evidence="11" type="ORF">KHB02_28645</name>
</gene>
<dbReference type="InterPro" id="IPR013798">
    <property type="entry name" value="Indole-3-glycerol_P_synth_dom"/>
</dbReference>
<dbReference type="InterPro" id="IPR013785">
    <property type="entry name" value="Aldolase_TIM"/>
</dbReference>
<comment type="pathway">
    <text evidence="2 9">Amino-acid biosynthesis; L-tryptophan biosynthesis; L-tryptophan from chorismate: step 4/5.</text>
</comment>
<dbReference type="EC" id="4.1.1.48" evidence="9"/>
<dbReference type="NCBIfam" id="NF001371">
    <property type="entry name" value="PRK00278.1-3"/>
    <property type="match status" value="1"/>
</dbReference>
<keyword evidence="6 9" id="KW-0822">Tryptophan biosynthesis</keyword>